<protein>
    <submittedName>
        <fullName evidence="14">Cytochrome b/b6 domain-containing protein</fullName>
    </submittedName>
</protein>
<evidence type="ECO:0000256" key="2">
    <source>
        <dbReference type="ARBA" id="ARBA00008622"/>
    </source>
</evidence>
<keyword evidence="4" id="KW-1003">Cell membrane</keyword>
<dbReference type="RefSeq" id="WP_342296871.1">
    <property type="nucleotide sequence ID" value="NZ_JBCEVZ010000012.1"/>
</dbReference>
<evidence type="ECO:0000256" key="9">
    <source>
        <dbReference type="ARBA" id="ARBA00022989"/>
    </source>
</evidence>
<dbReference type="EMBL" id="JBCEVZ010000012">
    <property type="protein sequence ID" value="MEL5993946.1"/>
    <property type="molecule type" value="Genomic_DNA"/>
</dbReference>
<evidence type="ECO:0000259" key="13">
    <source>
        <dbReference type="Pfam" id="PF01292"/>
    </source>
</evidence>
<keyword evidence="8" id="KW-0249">Electron transport</keyword>
<feature type="transmembrane region" description="Helical" evidence="12">
    <location>
        <begin position="22"/>
        <end position="44"/>
    </location>
</feature>
<keyword evidence="6 12" id="KW-0812">Transmembrane</keyword>
<evidence type="ECO:0000313" key="14">
    <source>
        <dbReference type="EMBL" id="MEL5993946.1"/>
    </source>
</evidence>
<dbReference type="InterPro" id="IPR000516">
    <property type="entry name" value="Ni-dep_Hydgase_cyt-B"/>
</dbReference>
<keyword evidence="3" id="KW-0813">Transport</keyword>
<feature type="domain" description="Cytochrome b561 bacterial/Ni-hydrogenase" evidence="13">
    <location>
        <begin position="16"/>
        <end position="216"/>
    </location>
</feature>
<gene>
    <name evidence="14" type="ORF">AAFH49_06975</name>
</gene>
<sequence>MNEVIAPAVEVPIKDYRGSIRFWHWANALLISLQLITILFQKVIVNSRSAVPEFQQAMSKANVTITTKQGGAFAHIISERIWDWHIYFGWALVALWVMRLGLQLTGPSNLRFSARLMEILRRYRLAPPADKSQAGKILFAKTTYALFYLFLTIMVATGLIMIYEDTAFFGPMHHTAEEIHNVTMYLIIGFILIHVVGVVWAESKEDHGLISRMVGGEAPNIKA</sequence>
<evidence type="ECO:0000256" key="12">
    <source>
        <dbReference type="SAM" id="Phobius"/>
    </source>
</evidence>
<dbReference type="SUPFAM" id="SSF81342">
    <property type="entry name" value="Transmembrane di-heme cytochromes"/>
    <property type="match status" value="1"/>
</dbReference>
<comment type="subcellular location">
    <subcellularLocation>
        <location evidence="1">Cell membrane</location>
        <topology evidence="1">Multi-pass membrane protein</topology>
    </subcellularLocation>
</comment>
<evidence type="ECO:0000256" key="6">
    <source>
        <dbReference type="ARBA" id="ARBA00022692"/>
    </source>
</evidence>
<keyword evidence="7" id="KW-0479">Metal-binding</keyword>
<evidence type="ECO:0000256" key="10">
    <source>
        <dbReference type="ARBA" id="ARBA00023004"/>
    </source>
</evidence>
<name>A0ABU9LTJ6_9BACT</name>
<dbReference type="Gene3D" id="1.20.950.20">
    <property type="entry name" value="Transmembrane di-heme cytochromes, Chain C"/>
    <property type="match status" value="1"/>
</dbReference>
<keyword evidence="15" id="KW-1185">Reference proteome</keyword>
<dbReference type="InterPro" id="IPR011577">
    <property type="entry name" value="Cyt_b561_bac/Ni-Hgenase"/>
</dbReference>
<keyword evidence="10" id="KW-0408">Iron</keyword>
<keyword evidence="5" id="KW-0349">Heme</keyword>
<dbReference type="InterPro" id="IPR016174">
    <property type="entry name" value="Di-haem_cyt_TM"/>
</dbReference>
<evidence type="ECO:0000256" key="1">
    <source>
        <dbReference type="ARBA" id="ARBA00004651"/>
    </source>
</evidence>
<evidence type="ECO:0000256" key="11">
    <source>
        <dbReference type="ARBA" id="ARBA00023136"/>
    </source>
</evidence>
<dbReference type="Proteomes" id="UP001479606">
    <property type="component" value="Unassembled WGS sequence"/>
</dbReference>
<dbReference type="PANTHER" id="PTHR30485">
    <property type="entry name" value="NI/FE-HYDROGENASE 1 B-TYPE CYTOCHROME SUBUNIT"/>
    <property type="match status" value="1"/>
</dbReference>
<evidence type="ECO:0000256" key="3">
    <source>
        <dbReference type="ARBA" id="ARBA00022448"/>
    </source>
</evidence>
<accession>A0ABU9LTJ6</accession>
<feature type="transmembrane region" description="Helical" evidence="12">
    <location>
        <begin position="145"/>
        <end position="163"/>
    </location>
</feature>
<evidence type="ECO:0000313" key="15">
    <source>
        <dbReference type="Proteomes" id="UP001479606"/>
    </source>
</evidence>
<dbReference type="PRINTS" id="PR00161">
    <property type="entry name" value="NIHGNASECYTB"/>
</dbReference>
<dbReference type="InterPro" id="IPR051542">
    <property type="entry name" value="Hydrogenase_cytochrome"/>
</dbReference>
<dbReference type="PANTHER" id="PTHR30485:SF0">
    <property type="entry name" value="NI_FE-HYDROGENASE 1 B-TYPE CYTOCHROME SUBUNIT-RELATED"/>
    <property type="match status" value="1"/>
</dbReference>
<keyword evidence="9 12" id="KW-1133">Transmembrane helix</keyword>
<feature type="transmembrane region" description="Helical" evidence="12">
    <location>
        <begin position="183"/>
        <end position="203"/>
    </location>
</feature>
<comment type="similarity">
    <text evidence="2">Belongs to the HupC/HyaC/HydC family.</text>
</comment>
<organism evidence="14 15">
    <name type="scientific">Hymenobacter segetis</name>
    <dbReference type="NCBI Taxonomy" id="2025509"/>
    <lineage>
        <taxon>Bacteria</taxon>
        <taxon>Pseudomonadati</taxon>
        <taxon>Bacteroidota</taxon>
        <taxon>Cytophagia</taxon>
        <taxon>Cytophagales</taxon>
        <taxon>Hymenobacteraceae</taxon>
        <taxon>Hymenobacter</taxon>
    </lineage>
</organism>
<proteinExistence type="inferred from homology"/>
<evidence type="ECO:0000256" key="4">
    <source>
        <dbReference type="ARBA" id="ARBA00022475"/>
    </source>
</evidence>
<comment type="caution">
    <text evidence="14">The sequence shown here is derived from an EMBL/GenBank/DDBJ whole genome shotgun (WGS) entry which is preliminary data.</text>
</comment>
<evidence type="ECO:0000256" key="8">
    <source>
        <dbReference type="ARBA" id="ARBA00022982"/>
    </source>
</evidence>
<evidence type="ECO:0000256" key="5">
    <source>
        <dbReference type="ARBA" id="ARBA00022617"/>
    </source>
</evidence>
<dbReference type="Pfam" id="PF01292">
    <property type="entry name" value="Ni_hydr_CYTB"/>
    <property type="match status" value="1"/>
</dbReference>
<evidence type="ECO:0000256" key="7">
    <source>
        <dbReference type="ARBA" id="ARBA00022723"/>
    </source>
</evidence>
<feature type="transmembrane region" description="Helical" evidence="12">
    <location>
        <begin position="84"/>
        <end position="102"/>
    </location>
</feature>
<reference evidence="14 15" key="1">
    <citation type="journal article" date="2018" name="Arch. Microbiol.">
        <title>Hymenobacter segetis sp. nov., isolated from soil.</title>
        <authorList>
            <person name="Ten L.N."/>
            <person name="Lim S.J."/>
            <person name="Kim B.O."/>
            <person name="Kang I.K."/>
            <person name="Jung H.Y."/>
        </authorList>
    </citation>
    <scope>NUCLEOTIDE SEQUENCE [LARGE SCALE GENOMIC DNA]</scope>
    <source>
        <strain evidence="14 15">S7-3-11</strain>
    </source>
</reference>
<keyword evidence="11 12" id="KW-0472">Membrane</keyword>